<feature type="region of interest" description="Disordered" evidence="1">
    <location>
        <begin position="29"/>
        <end position="91"/>
    </location>
</feature>
<feature type="compositionally biased region" description="Basic residues" evidence="1">
    <location>
        <begin position="66"/>
        <end position="91"/>
    </location>
</feature>
<sequence>MVIRRAATIEPLSAVVGLRNRCSSLINLSQLGSRPSRRPAGATLTAHRRPRPSPSRRPGTGPSRPATRRRRRRRRPARLPAPRRSRAAARP</sequence>
<evidence type="ECO:0000313" key="3">
    <source>
        <dbReference type="Proteomes" id="UP000471364"/>
    </source>
</evidence>
<organism evidence="2 3">
    <name type="scientific">Micromonospora aurantiaca</name>
    <name type="common">nom. illeg.</name>
    <dbReference type="NCBI Taxonomy" id="47850"/>
    <lineage>
        <taxon>Bacteria</taxon>
        <taxon>Bacillati</taxon>
        <taxon>Actinomycetota</taxon>
        <taxon>Actinomycetes</taxon>
        <taxon>Micromonosporales</taxon>
        <taxon>Micromonosporaceae</taxon>
        <taxon>Micromonospora</taxon>
    </lineage>
</organism>
<feature type="compositionally biased region" description="Low complexity" evidence="1">
    <location>
        <begin position="56"/>
        <end position="65"/>
    </location>
</feature>
<evidence type="ECO:0000313" key="2">
    <source>
        <dbReference type="EMBL" id="KAB1102753.1"/>
    </source>
</evidence>
<accession>A0ABQ6U8G7</accession>
<keyword evidence="3" id="KW-1185">Reference proteome</keyword>
<reference evidence="2 3" key="1">
    <citation type="submission" date="2019-09" db="EMBL/GenBank/DDBJ databases">
        <title>High taxonomic diversity of Micromonospora strains isolated from Medicago sativa nodules in different geographical locations.</title>
        <authorList>
            <person name="Martinez-Hidalgo P."/>
            <person name="Flores-Felix J.D."/>
            <person name="Velazquez E."/>
            <person name="Brau L."/>
            <person name="Trujillo M.E."/>
            <person name="Martinez-Molina E."/>
        </authorList>
    </citation>
    <scope>NUCLEOTIDE SEQUENCE [LARGE SCALE GENOMIC DNA]</scope>
    <source>
        <strain evidence="2 3">ALFB5</strain>
    </source>
</reference>
<dbReference type="Proteomes" id="UP000471364">
    <property type="component" value="Unassembled WGS sequence"/>
</dbReference>
<gene>
    <name evidence="2" type="ORF">F6X54_30800</name>
</gene>
<name>A0ABQ6U8G7_9ACTN</name>
<dbReference type="EMBL" id="WAAR01000230">
    <property type="protein sequence ID" value="KAB1102753.1"/>
    <property type="molecule type" value="Genomic_DNA"/>
</dbReference>
<comment type="caution">
    <text evidence="2">The sequence shown here is derived from an EMBL/GenBank/DDBJ whole genome shotgun (WGS) entry which is preliminary data.</text>
</comment>
<protein>
    <submittedName>
        <fullName evidence="2">Uncharacterized protein</fullName>
    </submittedName>
</protein>
<proteinExistence type="predicted"/>
<evidence type="ECO:0000256" key="1">
    <source>
        <dbReference type="SAM" id="MobiDB-lite"/>
    </source>
</evidence>